<dbReference type="PROSITE" id="PS51782">
    <property type="entry name" value="LYSM"/>
    <property type="match status" value="1"/>
</dbReference>
<evidence type="ECO:0000313" key="3">
    <source>
        <dbReference type="EMBL" id="MFH0253598.1"/>
    </source>
</evidence>
<reference evidence="3 4" key="1">
    <citation type="submission" date="2024-10" db="EMBL/GenBank/DDBJ databases">
        <authorList>
            <person name="Yang X.-N."/>
        </authorList>
    </citation>
    <scope>NUCLEOTIDE SEQUENCE [LARGE SCALE GENOMIC DNA]</scope>
    <source>
        <strain evidence="3 4">CAU 1059</strain>
    </source>
</reference>
<dbReference type="CDD" id="cd00118">
    <property type="entry name" value="LysM"/>
    <property type="match status" value="1"/>
</dbReference>
<name>A0ABW7I616_9RHOB</name>
<organism evidence="3 4">
    <name type="scientific">Roseovarius aquimarinus</name>
    <dbReference type="NCBI Taxonomy" id="1229156"/>
    <lineage>
        <taxon>Bacteria</taxon>
        <taxon>Pseudomonadati</taxon>
        <taxon>Pseudomonadota</taxon>
        <taxon>Alphaproteobacteria</taxon>
        <taxon>Rhodobacterales</taxon>
        <taxon>Roseobacteraceae</taxon>
        <taxon>Roseovarius</taxon>
    </lineage>
</organism>
<dbReference type="RefSeq" id="WP_377172779.1">
    <property type="nucleotide sequence ID" value="NZ_JBHTJC010000005.1"/>
</dbReference>
<dbReference type="EMBL" id="JBIHMM010000001">
    <property type="protein sequence ID" value="MFH0253598.1"/>
    <property type="molecule type" value="Genomic_DNA"/>
</dbReference>
<dbReference type="Gene3D" id="3.10.350.10">
    <property type="entry name" value="LysM domain"/>
    <property type="match status" value="1"/>
</dbReference>
<feature type="chain" id="PRO_5045144751" evidence="1">
    <location>
        <begin position="27"/>
        <end position="345"/>
    </location>
</feature>
<dbReference type="InterPro" id="IPR018392">
    <property type="entry name" value="LysM"/>
</dbReference>
<gene>
    <name evidence="3" type="ORF">ACGRVM_06825</name>
</gene>
<feature type="domain" description="LysM" evidence="2">
    <location>
        <begin position="38"/>
        <end position="86"/>
    </location>
</feature>
<dbReference type="Pfam" id="PF01476">
    <property type="entry name" value="LysM"/>
    <property type="match status" value="1"/>
</dbReference>
<dbReference type="InterPro" id="IPR036779">
    <property type="entry name" value="LysM_dom_sf"/>
</dbReference>
<dbReference type="Gene3D" id="3.40.190.10">
    <property type="entry name" value="Periplasmic binding protein-like II"/>
    <property type="match status" value="2"/>
</dbReference>
<comment type="caution">
    <text evidence="3">The sequence shown here is derived from an EMBL/GenBank/DDBJ whole genome shotgun (WGS) entry which is preliminary data.</text>
</comment>
<evidence type="ECO:0000313" key="4">
    <source>
        <dbReference type="Proteomes" id="UP001607157"/>
    </source>
</evidence>
<protein>
    <submittedName>
        <fullName evidence="3">LysM peptidoglycan-binding domain-containing protein</fullName>
    </submittedName>
</protein>
<proteinExistence type="predicted"/>
<dbReference type="Proteomes" id="UP001607157">
    <property type="component" value="Unassembled WGS sequence"/>
</dbReference>
<keyword evidence="1" id="KW-0732">Signal</keyword>
<accession>A0ABW7I616</accession>
<sequence>MRHTSHGMCRLLIAAALLTWSGAARAEGAADLCAGGDALYEVRPGDTLSLIAERVYGEASRWSQIDAANPELGGGADIAVGMTLVLPCAGEAPRAAPAGDGAISLLGAGDFAPFTGRDLPGGGMLTEIALSALGAGAPDRAADIIWIEDRAAHLDPLLSGGLMDLGLGWTRPDCNADPGAAICADFLFSKPLFEMLMVLFVREGEAERFRGEPGGMVLCRPRGFGTHDLDRPDRRWIAEGRIVLRQPGSLAACFRHLLQGEVDAVAVDEFSGRAALREAGLAGQVSALTDRPLSIERLHLVAARGAPGAEGLIAAFDAGLDRIRTDGRYQQILDAHLGRFWGAGH</sequence>
<keyword evidence="4" id="KW-1185">Reference proteome</keyword>
<dbReference type="SMART" id="SM00257">
    <property type="entry name" value="LysM"/>
    <property type="match status" value="1"/>
</dbReference>
<evidence type="ECO:0000259" key="2">
    <source>
        <dbReference type="PROSITE" id="PS51782"/>
    </source>
</evidence>
<evidence type="ECO:0000256" key="1">
    <source>
        <dbReference type="SAM" id="SignalP"/>
    </source>
</evidence>
<feature type="signal peptide" evidence="1">
    <location>
        <begin position="1"/>
        <end position="26"/>
    </location>
</feature>
<dbReference type="SUPFAM" id="SSF53850">
    <property type="entry name" value="Periplasmic binding protein-like II"/>
    <property type="match status" value="1"/>
</dbReference>